<gene>
    <name evidence="1" type="ORF">MA16_Dca018490</name>
</gene>
<accession>A0A2I0W897</accession>
<proteinExistence type="predicted"/>
<evidence type="ECO:0000313" key="1">
    <source>
        <dbReference type="EMBL" id="PKU71884.1"/>
    </source>
</evidence>
<protein>
    <submittedName>
        <fullName evidence="1">Uncharacterized protein</fullName>
    </submittedName>
</protein>
<keyword evidence="2" id="KW-1185">Reference proteome</keyword>
<dbReference type="EMBL" id="KZ502855">
    <property type="protein sequence ID" value="PKU71884.1"/>
    <property type="molecule type" value="Genomic_DNA"/>
</dbReference>
<reference evidence="1 2" key="1">
    <citation type="journal article" date="2016" name="Sci. Rep.">
        <title>The Dendrobium catenatum Lindl. genome sequence provides insights into polysaccharide synthase, floral development and adaptive evolution.</title>
        <authorList>
            <person name="Zhang G.Q."/>
            <person name="Xu Q."/>
            <person name="Bian C."/>
            <person name="Tsai W.C."/>
            <person name="Yeh C.M."/>
            <person name="Liu K.W."/>
            <person name="Yoshida K."/>
            <person name="Zhang L.S."/>
            <person name="Chang S.B."/>
            <person name="Chen F."/>
            <person name="Shi Y."/>
            <person name="Su Y.Y."/>
            <person name="Zhang Y.Q."/>
            <person name="Chen L.J."/>
            <person name="Yin Y."/>
            <person name="Lin M."/>
            <person name="Huang H."/>
            <person name="Deng H."/>
            <person name="Wang Z.W."/>
            <person name="Zhu S.L."/>
            <person name="Zhao X."/>
            <person name="Deng C."/>
            <person name="Niu S.C."/>
            <person name="Huang J."/>
            <person name="Wang M."/>
            <person name="Liu G.H."/>
            <person name="Yang H.J."/>
            <person name="Xiao X.J."/>
            <person name="Hsiao Y.Y."/>
            <person name="Wu W.L."/>
            <person name="Chen Y.Y."/>
            <person name="Mitsuda N."/>
            <person name="Ohme-Takagi M."/>
            <person name="Luo Y.B."/>
            <person name="Van de Peer Y."/>
            <person name="Liu Z.J."/>
        </authorList>
    </citation>
    <scope>NUCLEOTIDE SEQUENCE [LARGE SCALE GENOMIC DNA]</scope>
    <source>
        <tissue evidence="1">The whole plant</tissue>
    </source>
</reference>
<reference evidence="1 2" key="2">
    <citation type="journal article" date="2017" name="Nature">
        <title>The Apostasia genome and the evolution of orchids.</title>
        <authorList>
            <person name="Zhang G.Q."/>
            <person name="Liu K.W."/>
            <person name="Li Z."/>
            <person name="Lohaus R."/>
            <person name="Hsiao Y.Y."/>
            <person name="Niu S.C."/>
            <person name="Wang J.Y."/>
            <person name="Lin Y.C."/>
            <person name="Xu Q."/>
            <person name="Chen L.J."/>
            <person name="Yoshida K."/>
            <person name="Fujiwara S."/>
            <person name="Wang Z.W."/>
            <person name="Zhang Y.Q."/>
            <person name="Mitsuda N."/>
            <person name="Wang M."/>
            <person name="Liu G.H."/>
            <person name="Pecoraro L."/>
            <person name="Huang H.X."/>
            <person name="Xiao X.J."/>
            <person name="Lin M."/>
            <person name="Wu X.Y."/>
            <person name="Wu W.L."/>
            <person name="Chen Y.Y."/>
            <person name="Chang S.B."/>
            <person name="Sakamoto S."/>
            <person name="Ohme-Takagi M."/>
            <person name="Yagi M."/>
            <person name="Zeng S.J."/>
            <person name="Shen C.Y."/>
            <person name="Yeh C.M."/>
            <person name="Luo Y.B."/>
            <person name="Tsai W.C."/>
            <person name="Van de Peer Y."/>
            <person name="Liu Z.J."/>
        </authorList>
    </citation>
    <scope>NUCLEOTIDE SEQUENCE [LARGE SCALE GENOMIC DNA]</scope>
    <source>
        <tissue evidence="1">The whole plant</tissue>
    </source>
</reference>
<organism evidence="1 2">
    <name type="scientific">Dendrobium catenatum</name>
    <dbReference type="NCBI Taxonomy" id="906689"/>
    <lineage>
        <taxon>Eukaryota</taxon>
        <taxon>Viridiplantae</taxon>
        <taxon>Streptophyta</taxon>
        <taxon>Embryophyta</taxon>
        <taxon>Tracheophyta</taxon>
        <taxon>Spermatophyta</taxon>
        <taxon>Magnoliopsida</taxon>
        <taxon>Liliopsida</taxon>
        <taxon>Asparagales</taxon>
        <taxon>Orchidaceae</taxon>
        <taxon>Epidendroideae</taxon>
        <taxon>Malaxideae</taxon>
        <taxon>Dendrobiinae</taxon>
        <taxon>Dendrobium</taxon>
    </lineage>
</organism>
<dbReference type="Proteomes" id="UP000233837">
    <property type="component" value="Unassembled WGS sequence"/>
</dbReference>
<sequence length="109" mass="12304">MTLIRDSESSYSKSVHLNESPSRLIYSESQNVTLHQDIQLNSEIDLISRRLKVIILSLKLILYKNNDEVKGLNQTTDGSLNDLQNQSESGKVRVSISIEFTSLDCMESS</sequence>
<evidence type="ECO:0000313" key="2">
    <source>
        <dbReference type="Proteomes" id="UP000233837"/>
    </source>
</evidence>
<name>A0A2I0W897_9ASPA</name>
<dbReference type="AlphaFoldDB" id="A0A2I0W897"/>